<name>A0A1U7LQE0_NEOID</name>
<dbReference type="Pfam" id="PF00566">
    <property type="entry name" value="RabGAP-TBC"/>
    <property type="match status" value="1"/>
</dbReference>
<dbReference type="EMBL" id="LXFE01000586">
    <property type="protein sequence ID" value="OLL24890.1"/>
    <property type="molecule type" value="Genomic_DNA"/>
</dbReference>
<dbReference type="Proteomes" id="UP000186594">
    <property type="component" value="Unassembled WGS sequence"/>
</dbReference>
<accession>A0A1U7LQE0</accession>
<feature type="compositionally biased region" description="Low complexity" evidence="1">
    <location>
        <begin position="197"/>
        <end position="208"/>
    </location>
</feature>
<evidence type="ECO:0000259" key="2">
    <source>
        <dbReference type="PROSITE" id="PS50086"/>
    </source>
</evidence>
<dbReference type="InterPro" id="IPR035969">
    <property type="entry name" value="Rab-GAP_TBC_sf"/>
</dbReference>
<dbReference type="PANTHER" id="PTHR22957">
    <property type="entry name" value="TBC1 DOMAIN FAMILY MEMBER GTPASE-ACTIVATING PROTEIN"/>
    <property type="match status" value="1"/>
</dbReference>
<evidence type="ECO:0000313" key="4">
    <source>
        <dbReference type="Proteomes" id="UP000186594"/>
    </source>
</evidence>
<feature type="region of interest" description="Disordered" evidence="1">
    <location>
        <begin position="173"/>
        <end position="211"/>
    </location>
</feature>
<comment type="caution">
    <text evidence="3">The sequence shown here is derived from an EMBL/GenBank/DDBJ whole genome shotgun (WGS) entry which is preliminary data.</text>
</comment>
<dbReference type="GO" id="GO:0006886">
    <property type="term" value="P:intracellular protein transport"/>
    <property type="evidence" value="ECO:0007669"/>
    <property type="project" value="TreeGrafter"/>
</dbReference>
<proteinExistence type="predicted"/>
<gene>
    <name evidence="3" type="ORF">NEOLI_001484</name>
</gene>
<dbReference type="Gene3D" id="1.10.10.750">
    <property type="entry name" value="Ypt/Rab-GAP domain of gyp1p, domain 1"/>
    <property type="match status" value="1"/>
</dbReference>
<evidence type="ECO:0000256" key="1">
    <source>
        <dbReference type="SAM" id="MobiDB-lite"/>
    </source>
</evidence>
<dbReference type="GO" id="GO:0005096">
    <property type="term" value="F:GTPase activator activity"/>
    <property type="evidence" value="ECO:0007669"/>
    <property type="project" value="TreeGrafter"/>
</dbReference>
<dbReference type="SUPFAM" id="SSF47923">
    <property type="entry name" value="Ypt/Rab-GAP domain of gyp1p"/>
    <property type="match status" value="2"/>
</dbReference>
<dbReference type="Gene3D" id="1.10.8.270">
    <property type="entry name" value="putative rabgap domain of human tbc1 domain family member 14 like domains"/>
    <property type="match status" value="1"/>
</dbReference>
<dbReference type="SMART" id="SM00164">
    <property type="entry name" value="TBC"/>
    <property type="match status" value="1"/>
</dbReference>
<feature type="compositionally biased region" description="Polar residues" evidence="1">
    <location>
        <begin position="178"/>
        <end position="190"/>
    </location>
</feature>
<evidence type="ECO:0000313" key="3">
    <source>
        <dbReference type="EMBL" id="OLL24890.1"/>
    </source>
</evidence>
<dbReference type="OrthoDB" id="27140at2759"/>
<protein>
    <submittedName>
        <fullName evidence="3">TBC domain-containing protein</fullName>
    </submittedName>
</protein>
<keyword evidence="4" id="KW-1185">Reference proteome</keyword>
<reference evidence="3 4" key="1">
    <citation type="submission" date="2016-04" db="EMBL/GenBank/DDBJ databases">
        <title>Evolutionary innovation and constraint leading to complex multicellularity in the Ascomycota.</title>
        <authorList>
            <person name="Cisse O."/>
            <person name="Nguyen A."/>
            <person name="Hewitt D.A."/>
            <person name="Jedd G."/>
            <person name="Stajich J.E."/>
        </authorList>
    </citation>
    <scope>NUCLEOTIDE SEQUENCE [LARGE SCALE GENOMIC DNA]</scope>
    <source>
        <strain evidence="3 4">DAH-3</strain>
    </source>
</reference>
<organism evidence="3 4">
    <name type="scientific">Neolecta irregularis (strain DAH-3)</name>
    <dbReference type="NCBI Taxonomy" id="1198029"/>
    <lineage>
        <taxon>Eukaryota</taxon>
        <taxon>Fungi</taxon>
        <taxon>Dikarya</taxon>
        <taxon>Ascomycota</taxon>
        <taxon>Taphrinomycotina</taxon>
        <taxon>Neolectales</taxon>
        <taxon>Neolectaceae</taxon>
        <taxon>Neolecta</taxon>
    </lineage>
</organism>
<dbReference type="PROSITE" id="PS50086">
    <property type="entry name" value="TBC_RABGAP"/>
    <property type="match status" value="1"/>
</dbReference>
<dbReference type="AlphaFoldDB" id="A0A1U7LQE0"/>
<dbReference type="Gene3D" id="1.10.472.80">
    <property type="entry name" value="Ypt/Rab-GAP domain of gyp1p, domain 3"/>
    <property type="match status" value="1"/>
</dbReference>
<dbReference type="InterPro" id="IPR000195">
    <property type="entry name" value="Rab-GAP-TBC_dom"/>
</dbReference>
<dbReference type="OMA" id="ENTINRH"/>
<dbReference type="PANTHER" id="PTHR22957:SF27">
    <property type="entry name" value="TBC1 DOMAIN FAMILY MEMBER 13"/>
    <property type="match status" value="1"/>
</dbReference>
<feature type="domain" description="Rab-GAP TBC" evidence="2">
    <location>
        <begin position="35"/>
        <end position="394"/>
    </location>
</feature>
<sequence>MDYKERLSKLRRLLGSSGAVIVDLSQLRELSLRGIPDDNLRPLTWKLLLGYIPLEKDQWNATLTSKRDAYYDYLRDLLQDPDGDPQDHPLNSSASSKWGIFFEDNNTLEQIDKDIKRTLPDIAFFQQLVRRDPLSPLSPVLTATYNVLEEESRSSMDDVFGRLSMDQLSIGQPEMKNNHTSAVSDSQAPSSGERHSTSPLSSRISSPPLDVRPINTRRSLFRRIQHLNRNFGSDYRQNSSSKSIISKTDVDDPQIDDYHWEVVERILFLYAKLNPGIGYCQGMNEIIGPLYYVLAQSGEVGAEPDTFWCFSSVMSEIREVFIRTSDFDEDQGIGAIVGRFMEHMKTVDPELSDHLDSNQVHPTYFALRWFTCMICQEFSLPSVIRIWDSVFADYDIFRQTMTNVDSMKVQSGGFHFLHDYCCAMLLCIRDDLLQLNFAEIVKMLQCYPLSDIGPILAKSYILRDYRLSGSKALLDIIRSSFKPYQSNEEHGFRTSLNTIRSKAAFLKNINIKASNGTWSANSSEAAMSPKSDNLRESATNLFSRFRQKSGTPNSSSEDICTSLSSSRGFFSRSWTRTDSPIASPTVVLSEAPPTSHLANIKGSGAGLMRKMGQILSPSLIPQRADLDDVKDIRSSFEIGEDDAEEEKFQRLTES</sequence>